<reference evidence="7" key="1">
    <citation type="submission" date="2017-05" db="UniProtKB">
        <authorList>
            <consortium name="EnsemblMetazoa"/>
        </authorList>
    </citation>
    <scope>IDENTIFICATION</scope>
</reference>
<name>A0A1X7UI53_AMPQE</name>
<feature type="region of interest" description="Disordered" evidence="5">
    <location>
        <begin position="94"/>
        <end position="124"/>
    </location>
</feature>
<dbReference type="InParanoid" id="A0A1X7UI53"/>
<evidence type="ECO:0000256" key="1">
    <source>
        <dbReference type="ARBA" id="ARBA00022723"/>
    </source>
</evidence>
<keyword evidence="2 4" id="KW-0863">Zinc-finger</keyword>
<dbReference type="GO" id="GO:0008270">
    <property type="term" value="F:zinc ion binding"/>
    <property type="evidence" value="ECO:0007669"/>
    <property type="project" value="UniProtKB-KW"/>
</dbReference>
<sequence length="326" mass="35677">MPPKKPPKKKSKSYTCPICDDQIDDSTQQSIWCDGECNTWLHRGCAGLSKAAHSKLNGTDIPFYCPHCRLMRQDREIESLKASLSDLSKRFDDLTSKSPGVSTPPDATSVPSQPTRVVKNHSKPNSMENRKFNLVLSGIPEAPSSQSRSVRAHAMFEKVSEVFSEVLGDTNGPLPHIRDCRRLGKFQSPSDGFRPRSILVTLDSVLTVDRILSKVSSASHGAVKIRRDLPFEDRLAHSVLMKERWSMIQAGTDRSVIKLRKRSLLVDGQVHGSVINGSFVLAAQNSSPDLTSPAQTPSTTPVSAVDLQLPTNDTTNSSHPPVSTAS</sequence>
<proteinExistence type="predicted"/>
<dbReference type="InterPro" id="IPR013083">
    <property type="entry name" value="Znf_RING/FYVE/PHD"/>
</dbReference>
<protein>
    <recommendedName>
        <fullName evidence="6">PHD-type domain-containing protein</fullName>
    </recommendedName>
</protein>
<keyword evidence="3" id="KW-0862">Zinc</keyword>
<accession>A0A1X7UI53</accession>
<keyword evidence="1" id="KW-0479">Metal-binding</keyword>
<organism evidence="7">
    <name type="scientific">Amphimedon queenslandica</name>
    <name type="common">Sponge</name>
    <dbReference type="NCBI Taxonomy" id="400682"/>
    <lineage>
        <taxon>Eukaryota</taxon>
        <taxon>Metazoa</taxon>
        <taxon>Porifera</taxon>
        <taxon>Demospongiae</taxon>
        <taxon>Heteroscleromorpha</taxon>
        <taxon>Haplosclerida</taxon>
        <taxon>Niphatidae</taxon>
        <taxon>Amphimedon</taxon>
    </lineage>
</organism>
<evidence type="ECO:0000256" key="4">
    <source>
        <dbReference type="PROSITE-ProRule" id="PRU00146"/>
    </source>
</evidence>
<dbReference type="OrthoDB" id="7477315at2759"/>
<dbReference type="AlphaFoldDB" id="A0A1X7UI53"/>
<dbReference type="InterPro" id="IPR019786">
    <property type="entry name" value="Zinc_finger_PHD-type_CS"/>
</dbReference>
<feature type="compositionally biased region" description="Polar residues" evidence="5">
    <location>
        <begin position="286"/>
        <end position="302"/>
    </location>
</feature>
<evidence type="ECO:0000259" key="6">
    <source>
        <dbReference type="PROSITE" id="PS50016"/>
    </source>
</evidence>
<dbReference type="PROSITE" id="PS50016">
    <property type="entry name" value="ZF_PHD_2"/>
    <property type="match status" value="1"/>
</dbReference>
<evidence type="ECO:0000313" key="7">
    <source>
        <dbReference type="EnsemblMetazoa" id="Aqu2.1.27143_001"/>
    </source>
</evidence>
<dbReference type="EnsemblMetazoa" id="Aqu2.1.27143_001">
    <property type="protein sequence ID" value="Aqu2.1.27143_001"/>
    <property type="gene ID" value="Aqu2.1.27143"/>
</dbReference>
<evidence type="ECO:0000256" key="5">
    <source>
        <dbReference type="SAM" id="MobiDB-lite"/>
    </source>
</evidence>
<evidence type="ECO:0000256" key="2">
    <source>
        <dbReference type="ARBA" id="ARBA00022771"/>
    </source>
</evidence>
<dbReference type="Pfam" id="PF00628">
    <property type="entry name" value="PHD"/>
    <property type="match status" value="1"/>
</dbReference>
<evidence type="ECO:0000256" key="3">
    <source>
        <dbReference type="ARBA" id="ARBA00022833"/>
    </source>
</evidence>
<dbReference type="PROSITE" id="PS01359">
    <property type="entry name" value="ZF_PHD_1"/>
    <property type="match status" value="1"/>
</dbReference>
<dbReference type="SMART" id="SM00249">
    <property type="entry name" value="PHD"/>
    <property type="match status" value="1"/>
</dbReference>
<dbReference type="InterPro" id="IPR011011">
    <property type="entry name" value="Znf_FYVE_PHD"/>
</dbReference>
<feature type="compositionally biased region" description="Polar residues" evidence="5">
    <location>
        <begin position="96"/>
        <end position="115"/>
    </location>
</feature>
<dbReference type="SUPFAM" id="SSF57903">
    <property type="entry name" value="FYVE/PHD zinc finger"/>
    <property type="match status" value="1"/>
</dbReference>
<feature type="domain" description="PHD-type" evidence="6">
    <location>
        <begin position="13"/>
        <end position="71"/>
    </location>
</feature>
<dbReference type="Gene3D" id="3.30.40.10">
    <property type="entry name" value="Zinc/RING finger domain, C3HC4 (zinc finger)"/>
    <property type="match status" value="1"/>
</dbReference>
<feature type="region of interest" description="Disordered" evidence="5">
    <location>
        <begin position="286"/>
        <end position="326"/>
    </location>
</feature>
<dbReference type="InterPro" id="IPR019787">
    <property type="entry name" value="Znf_PHD-finger"/>
</dbReference>
<feature type="compositionally biased region" description="Polar residues" evidence="5">
    <location>
        <begin position="309"/>
        <end position="326"/>
    </location>
</feature>
<dbReference type="InterPro" id="IPR001965">
    <property type="entry name" value="Znf_PHD"/>
</dbReference>